<evidence type="ECO:0000313" key="1">
    <source>
        <dbReference type="EMBL" id="CAH1789864.1"/>
    </source>
</evidence>
<accession>A0A8J1TUB8</accession>
<keyword evidence="2" id="KW-1185">Reference proteome</keyword>
<dbReference type="InterPro" id="IPR016186">
    <property type="entry name" value="C-type_lectin-like/link_sf"/>
</dbReference>
<dbReference type="AlphaFoldDB" id="A0A8J1TUB8"/>
<proteinExistence type="predicted"/>
<reference evidence="1" key="1">
    <citation type="submission" date="2022-03" db="EMBL/GenBank/DDBJ databases">
        <authorList>
            <person name="Martin C."/>
        </authorList>
    </citation>
    <scope>NUCLEOTIDE SEQUENCE</scope>
</reference>
<dbReference type="Pfam" id="PF00059">
    <property type="entry name" value="Lectin_C"/>
    <property type="match status" value="1"/>
</dbReference>
<dbReference type="PANTHER" id="PTHR22803">
    <property type="entry name" value="MANNOSE, PHOSPHOLIPASE, LECTIN RECEPTOR RELATED"/>
    <property type="match status" value="1"/>
</dbReference>
<dbReference type="InterPro" id="IPR050111">
    <property type="entry name" value="C-type_lectin/snaclec_domain"/>
</dbReference>
<evidence type="ECO:0000313" key="2">
    <source>
        <dbReference type="Proteomes" id="UP000749559"/>
    </source>
</evidence>
<dbReference type="EMBL" id="CAIIXF020000007">
    <property type="protein sequence ID" value="CAH1789864.1"/>
    <property type="molecule type" value="Genomic_DNA"/>
</dbReference>
<dbReference type="OrthoDB" id="6271941at2759"/>
<comment type="caution">
    <text evidence="1">The sequence shown here is derived from an EMBL/GenBank/DDBJ whole genome shotgun (WGS) entry which is preliminary data.</text>
</comment>
<dbReference type="Proteomes" id="UP000749559">
    <property type="component" value="Unassembled WGS sequence"/>
</dbReference>
<dbReference type="SUPFAM" id="SSF57414">
    <property type="entry name" value="Hairpin loop containing domain-like"/>
    <property type="match status" value="1"/>
</dbReference>
<dbReference type="PROSITE" id="PS50041">
    <property type="entry name" value="C_TYPE_LECTIN_2"/>
    <property type="match status" value="1"/>
</dbReference>
<protein>
    <submittedName>
        <fullName evidence="1">Uncharacterized protein</fullName>
    </submittedName>
</protein>
<gene>
    <name evidence="1" type="ORF">OFUS_LOCUS15151</name>
</gene>
<sequence>MTGICTPRTVVFQLVFVFLHGHGSSGEVSGWNWIEHDSHEYAFIESPVYTWEVARQKCISQGADLVIVKTVDKRDFIVSVINDTNSKSWWIGATDRENEGQYIWVDGSTVQEKEFDFFPGLDLGDGVLNDKQPNPLSAGKQDCIELLKQFYAIEAGIPKSYTVDRHYWNDQDCTAKKIGYICEKKISNCGFDEKDCGTHYRSTVVCKSPHKRLIGNALWVERAQSITTCVTTCFKHPQCKSVNFSKSTKLCELNSKTSNYDGLDESDNFSYWDMENCDFNAS</sequence>
<dbReference type="Pfam" id="PF00024">
    <property type="entry name" value="PAN_1"/>
    <property type="match status" value="1"/>
</dbReference>
<dbReference type="CDD" id="cd00037">
    <property type="entry name" value="CLECT"/>
    <property type="match status" value="1"/>
</dbReference>
<dbReference type="SUPFAM" id="SSF56436">
    <property type="entry name" value="C-type lectin-like"/>
    <property type="match status" value="1"/>
</dbReference>
<dbReference type="InterPro" id="IPR016187">
    <property type="entry name" value="CTDL_fold"/>
</dbReference>
<dbReference type="Gene3D" id="3.10.100.10">
    <property type="entry name" value="Mannose-Binding Protein A, subunit A"/>
    <property type="match status" value="1"/>
</dbReference>
<dbReference type="SMART" id="SM00034">
    <property type="entry name" value="CLECT"/>
    <property type="match status" value="1"/>
</dbReference>
<dbReference type="CDD" id="cd01099">
    <property type="entry name" value="PAN_AP_HGF"/>
    <property type="match status" value="1"/>
</dbReference>
<dbReference type="InterPro" id="IPR003609">
    <property type="entry name" value="Pan_app"/>
</dbReference>
<name>A0A8J1TUB8_OWEFU</name>
<organism evidence="1 2">
    <name type="scientific">Owenia fusiformis</name>
    <name type="common">Polychaete worm</name>
    <dbReference type="NCBI Taxonomy" id="6347"/>
    <lineage>
        <taxon>Eukaryota</taxon>
        <taxon>Metazoa</taxon>
        <taxon>Spiralia</taxon>
        <taxon>Lophotrochozoa</taxon>
        <taxon>Annelida</taxon>
        <taxon>Polychaeta</taxon>
        <taxon>Sedentaria</taxon>
        <taxon>Canalipalpata</taxon>
        <taxon>Sabellida</taxon>
        <taxon>Oweniida</taxon>
        <taxon>Oweniidae</taxon>
        <taxon>Owenia</taxon>
    </lineage>
</organism>
<dbReference type="PROSITE" id="PS50948">
    <property type="entry name" value="PAN"/>
    <property type="match status" value="1"/>
</dbReference>
<dbReference type="Gene3D" id="3.50.4.10">
    <property type="entry name" value="Hepatocyte Growth Factor"/>
    <property type="match status" value="1"/>
</dbReference>
<dbReference type="InterPro" id="IPR001304">
    <property type="entry name" value="C-type_lectin-like"/>
</dbReference>